<keyword evidence="3" id="KW-1185">Reference proteome</keyword>
<dbReference type="OrthoDB" id="3831300at2"/>
<dbReference type="RefSeq" id="WP_142218574.1">
    <property type="nucleotide sequence ID" value="NZ_JBPJFI010000001.1"/>
</dbReference>
<feature type="chain" id="PRO_5022103484" description="Secreted protein" evidence="1">
    <location>
        <begin position="30"/>
        <end position="131"/>
    </location>
</feature>
<evidence type="ECO:0000256" key="1">
    <source>
        <dbReference type="SAM" id="SignalP"/>
    </source>
</evidence>
<feature type="signal peptide" evidence="1">
    <location>
        <begin position="1"/>
        <end position="29"/>
    </location>
</feature>
<comment type="caution">
    <text evidence="2">The sequence shown here is derived from an EMBL/GenBank/DDBJ whole genome shotgun (WGS) entry which is preliminary data.</text>
</comment>
<dbReference type="EMBL" id="VFNX01000001">
    <property type="protein sequence ID" value="TQK96805.1"/>
    <property type="molecule type" value="Genomic_DNA"/>
</dbReference>
<evidence type="ECO:0008006" key="4">
    <source>
        <dbReference type="Google" id="ProtNLM"/>
    </source>
</evidence>
<protein>
    <recommendedName>
        <fullName evidence="4">Secreted protein</fullName>
    </recommendedName>
</protein>
<gene>
    <name evidence="2" type="ORF">FB563_1754</name>
</gene>
<dbReference type="Proteomes" id="UP000318103">
    <property type="component" value="Unassembled WGS sequence"/>
</dbReference>
<dbReference type="AlphaFoldDB" id="A0A542UCK3"/>
<proteinExistence type="predicted"/>
<evidence type="ECO:0000313" key="3">
    <source>
        <dbReference type="Proteomes" id="UP000318103"/>
    </source>
</evidence>
<accession>A0A542UCK3</accession>
<name>A0A542UCK3_9ACTN</name>
<sequence length="131" mass="14384">MFSRKWIARAVAVCAPVAFMAGLSNPAYATGDDKVNLVMDGHTVGSVAYKDYGDKFTLCDTYADGHGVTGDIYMYYAGLNTWHKEKEWGVGGSGNCSTISYDILQNQRYWVTIHRNGSDKLASFEVYGSGE</sequence>
<evidence type="ECO:0000313" key="2">
    <source>
        <dbReference type="EMBL" id="TQK96805.1"/>
    </source>
</evidence>
<reference evidence="2 3" key="1">
    <citation type="submission" date="2019-06" db="EMBL/GenBank/DDBJ databases">
        <title>Sequencing the genomes of 1000 actinobacteria strains.</title>
        <authorList>
            <person name="Klenk H.-P."/>
        </authorList>
    </citation>
    <scope>NUCLEOTIDE SEQUENCE [LARGE SCALE GENOMIC DNA]</scope>
    <source>
        <strain evidence="2 3">DSM 41929</strain>
    </source>
</reference>
<organism evidence="2 3">
    <name type="scientific">Streptomyces puniciscabiei</name>
    <dbReference type="NCBI Taxonomy" id="164348"/>
    <lineage>
        <taxon>Bacteria</taxon>
        <taxon>Bacillati</taxon>
        <taxon>Actinomycetota</taxon>
        <taxon>Actinomycetes</taxon>
        <taxon>Kitasatosporales</taxon>
        <taxon>Streptomycetaceae</taxon>
        <taxon>Streptomyces</taxon>
    </lineage>
</organism>
<keyword evidence="1" id="KW-0732">Signal</keyword>